<evidence type="ECO:0000313" key="18">
    <source>
        <dbReference type="Proteomes" id="UP000440367"/>
    </source>
</evidence>
<dbReference type="Proteomes" id="UP000437068">
    <property type="component" value="Unassembled WGS sequence"/>
</dbReference>
<dbReference type="GO" id="GO:0005576">
    <property type="term" value="C:extracellular region"/>
    <property type="evidence" value="ECO:0007669"/>
    <property type="project" value="UniProtKB-SubCell"/>
</dbReference>
<evidence type="ECO:0000313" key="11">
    <source>
        <dbReference type="EMBL" id="KAE9162642.1"/>
    </source>
</evidence>
<evidence type="ECO:0000313" key="21">
    <source>
        <dbReference type="Proteomes" id="UP000460718"/>
    </source>
</evidence>
<dbReference type="EMBL" id="QXGE01005918">
    <property type="protein sequence ID" value="KAE9266306.1"/>
    <property type="molecule type" value="Genomic_DNA"/>
</dbReference>
<evidence type="ECO:0000313" key="7">
    <source>
        <dbReference type="EMBL" id="KAE8960016.1"/>
    </source>
</evidence>
<evidence type="ECO:0000313" key="6">
    <source>
        <dbReference type="EMBL" id="KAE8918677.1"/>
    </source>
</evidence>
<dbReference type="EMBL" id="QXGC01006050">
    <property type="protein sequence ID" value="KAE9163435.1"/>
    <property type="molecule type" value="Genomic_DNA"/>
</dbReference>
<evidence type="ECO:0000313" key="10">
    <source>
        <dbReference type="EMBL" id="KAE9069836.1"/>
    </source>
</evidence>
<evidence type="ECO:0000313" key="15">
    <source>
        <dbReference type="Proteomes" id="UP000429523"/>
    </source>
</evidence>
<evidence type="ECO:0000313" key="22">
    <source>
        <dbReference type="Proteomes" id="UP000476176"/>
    </source>
</evidence>
<comment type="caution">
    <text evidence="11">The sequence shown here is derived from an EMBL/GenBank/DDBJ whole genome shotgun (WGS) entry which is preliminary data.</text>
</comment>
<evidence type="ECO:0000313" key="9">
    <source>
        <dbReference type="EMBL" id="KAE9069263.1"/>
    </source>
</evidence>
<feature type="chain" id="PRO_5033920877" description="RxLR effector protein" evidence="5">
    <location>
        <begin position="20"/>
        <end position="180"/>
    </location>
</feature>
<evidence type="ECO:0000256" key="3">
    <source>
        <dbReference type="ARBA" id="ARBA00022525"/>
    </source>
</evidence>
<comment type="function">
    <text evidence="5">Effector that suppresses plant defense responses during pathogen infection.</text>
</comment>
<name>A0A6A3VKG6_9STRA</name>
<dbReference type="EMBL" id="QXFW01006140">
    <property type="protein sequence ID" value="KAE8960016.1"/>
    <property type="molecule type" value="Genomic_DNA"/>
</dbReference>
<dbReference type="EMBL" id="QXFX01003399">
    <property type="protein sequence ID" value="KAE9069263.1"/>
    <property type="molecule type" value="Genomic_DNA"/>
</dbReference>
<evidence type="ECO:0000313" key="20">
    <source>
        <dbReference type="Proteomes" id="UP000441208"/>
    </source>
</evidence>
<evidence type="ECO:0000313" key="13">
    <source>
        <dbReference type="EMBL" id="KAE9179341.1"/>
    </source>
</evidence>
<dbReference type="EMBL" id="QXGF01005432">
    <property type="protein sequence ID" value="KAE8918677.1"/>
    <property type="molecule type" value="Genomic_DNA"/>
</dbReference>
<organism evidence="11 16">
    <name type="scientific">Phytophthora fragariae</name>
    <dbReference type="NCBI Taxonomy" id="53985"/>
    <lineage>
        <taxon>Eukaryota</taxon>
        <taxon>Sar</taxon>
        <taxon>Stramenopiles</taxon>
        <taxon>Oomycota</taxon>
        <taxon>Peronosporomycetes</taxon>
        <taxon>Peronosporales</taxon>
        <taxon>Peronosporaceae</taxon>
        <taxon>Phytophthora</taxon>
    </lineage>
</organism>
<dbReference type="EMBL" id="QXGB01005614">
    <property type="protein sequence ID" value="KAE9162642.1"/>
    <property type="molecule type" value="Genomic_DNA"/>
</dbReference>
<evidence type="ECO:0000256" key="1">
    <source>
        <dbReference type="ARBA" id="ARBA00004613"/>
    </source>
</evidence>
<evidence type="ECO:0000313" key="16">
    <source>
        <dbReference type="Proteomes" id="UP000433483"/>
    </source>
</evidence>
<keyword evidence="16" id="KW-1185">Reference proteome</keyword>
<reference evidence="15 16" key="1">
    <citation type="submission" date="2018-08" db="EMBL/GenBank/DDBJ databases">
        <title>Genomic investigation of the strawberry pathogen Phytophthora fragariae indicates pathogenicity is determined by transcriptional variation in three key races.</title>
        <authorList>
            <person name="Adams T.M."/>
            <person name="Armitage A.D."/>
            <person name="Sobczyk M.K."/>
            <person name="Bates H.J."/>
            <person name="Dunwell J.M."/>
            <person name="Nellist C.F."/>
            <person name="Harrison R.J."/>
        </authorList>
    </citation>
    <scope>NUCLEOTIDE SEQUENCE [LARGE SCALE GENOMIC DNA]</scope>
    <source>
        <strain evidence="14 17">A4</strain>
        <strain evidence="13 18">BC-1</strain>
        <strain evidence="12 22">BC-23</strain>
        <strain evidence="11 16">NOV-27</strain>
        <strain evidence="8 19">NOV-5</strain>
        <strain evidence="10 20">NOV-71</strain>
        <strain evidence="6 15">NOV-9</strain>
        <strain evidence="9 23">ONT-3</strain>
        <strain evidence="7 21">SCRP245</strain>
    </source>
</reference>
<evidence type="ECO:0000313" key="8">
    <source>
        <dbReference type="EMBL" id="KAE9065258.1"/>
    </source>
</evidence>
<dbReference type="Proteomes" id="UP000460718">
    <property type="component" value="Unassembled WGS sequence"/>
</dbReference>
<dbReference type="EMBL" id="QXFZ01003318">
    <property type="protein sequence ID" value="KAE9069836.1"/>
    <property type="molecule type" value="Genomic_DNA"/>
</dbReference>
<dbReference type="Proteomes" id="UP000440732">
    <property type="component" value="Unassembled WGS sequence"/>
</dbReference>
<proteinExistence type="inferred from homology"/>
<dbReference type="Proteomes" id="UP000441208">
    <property type="component" value="Unassembled WGS sequence"/>
</dbReference>
<sequence length="180" mass="19770">MNKCLLLLVALTLLVSSDALSASATNSQLKLSKLAPATVDNVVHADTDDKRSLRGLESTEDAANEERGMTEVAAKFKAWAASLKTWLAESKLVQMATNKVQTLSHKRRVAQASSLIKKGSSDTVLYANKVTPDEYFLAKGLDPKLKFSGDSPAAWANNKGLREWFSYAKYFEEMQKKTPV</sequence>
<evidence type="ECO:0000256" key="5">
    <source>
        <dbReference type="RuleBase" id="RU367124"/>
    </source>
</evidence>
<comment type="domain">
    <text evidence="5">The RxLR-dEER motif acts to carry the protein into the host cell cytoplasm through binding to cell surface phosphatidylinositol-3-phosphate.</text>
</comment>
<gene>
    <name evidence="14" type="ORF">PF001_g30534</name>
    <name evidence="13" type="ORF">PF002_g27840</name>
    <name evidence="12" type="ORF">PF004_g30143</name>
    <name evidence="11" type="ORF">PF005_g30775</name>
    <name evidence="8" type="ORF">PF006_g30505</name>
    <name evidence="10" type="ORF">PF007_g27164</name>
    <name evidence="6" type="ORF">PF009_g31010</name>
    <name evidence="9" type="ORF">PF010_g26728</name>
    <name evidence="7" type="ORF">PF011_g30236</name>
</gene>
<evidence type="ECO:0000313" key="17">
    <source>
        <dbReference type="Proteomes" id="UP000437068"/>
    </source>
</evidence>
<evidence type="ECO:0000256" key="2">
    <source>
        <dbReference type="ARBA" id="ARBA00010400"/>
    </source>
</evidence>
<keyword evidence="3 5" id="KW-0964">Secreted</keyword>
<accession>A0A6A3VKG6</accession>
<dbReference type="Pfam" id="PF16810">
    <property type="entry name" value="RXLR"/>
    <property type="match status" value="1"/>
</dbReference>
<dbReference type="AlphaFoldDB" id="A0A6A3VKG6"/>
<dbReference type="InterPro" id="IPR031825">
    <property type="entry name" value="RXLR"/>
</dbReference>
<comment type="similarity">
    <text evidence="2 5">Belongs to the RxLR effector family.</text>
</comment>
<comment type="subcellular location">
    <subcellularLocation>
        <location evidence="1 5">Secreted</location>
    </subcellularLocation>
</comment>
<evidence type="ECO:0000256" key="4">
    <source>
        <dbReference type="ARBA" id="ARBA00022729"/>
    </source>
</evidence>
<evidence type="ECO:0000313" key="19">
    <source>
        <dbReference type="Proteomes" id="UP000440732"/>
    </source>
</evidence>
<dbReference type="Proteomes" id="UP000433483">
    <property type="component" value="Unassembled WGS sequence"/>
</dbReference>
<protein>
    <recommendedName>
        <fullName evidence="5">RxLR effector protein</fullName>
    </recommendedName>
</protein>
<dbReference type="EMBL" id="QXGA01005888">
    <property type="protein sequence ID" value="KAE9065258.1"/>
    <property type="molecule type" value="Genomic_DNA"/>
</dbReference>
<evidence type="ECO:0000313" key="23">
    <source>
        <dbReference type="Proteomes" id="UP000488956"/>
    </source>
</evidence>
<dbReference type="Proteomes" id="UP000440367">
    <property type="component" value="Unassembled WGS sequence"/>
</dbReference>
<keyword evidence="4 5" id="KW-0732">Signal</keyword>
<dbReference type="Proteomes" id="UP000429523">
    <property type="component" value="Unassembled WGS sequence"/>
</dbReference>
<evidence type="ECO:0000313" key="12">
    <source>
        <dbReference type="EMBL" id="KAE9163435.1"/>
    </source>
</evidence>
<evidence type="ECO:0000313" key="14">
    <source>
        <dbReference type="EMBL" id="KAE9266306.1"/>
    </source>
</evidence>
<feature type="signal peptide" evidence="5">
    <location>
        <begin position="1"/>
        <end position="19"/>
    </location>
</feature>
<dbReference type="Proteomes" id="UP000488956">
    <property type="component" value="Unassembled WGS sequence"/>
</dbReference>
<dbReference type="EMBL" id="QXGD01003244">
    <property type="protein sequence ID" value="KAE9179341.1"/>
    <property type="molecule type" value="Genomic_DNA"/>
</dbReference>
<dbReference type="OrthoDB" id="127754at2759"/>
<dbReference type="Proteomes" id="UP000476176">
    <property type="component" value="Unassembled WGS sequence"/>
</dbReference>